<evidence type="ECO:0000256" key="8">
    <source>
        <dbReference type="RuleBase" id="RU000436"/>
    </source>
</evidence>
<dbReference type="GO" id="GO:0005126">
    <property type="term" value="F:cytokine receptor binding"/>
    <property type="evidence" value="ECO:0007669"/>
    <property type="project" value="InterPro"/>
</dbReference>
<evidence type="ECO:0000256" key="3">
    <source>
        <dbReference type="ARBA" id="ARBA00022514"/>
    </source>
</evidence>
<dbReference type="CTD" id="360134"/>
<dbReference type="GO" id="GO:0006955">
    <property type="term" value="P:immune response"/>
    <property type="evidence" value="ECO:0007669"/>
    <property type="project" value="UniProtKB-ARBA"/>
</dbReference>
<dbReference type="SUPFAM" id="SSF47266">
    <property type="entry name" value="4-helical cytokines"/>
    <property type="match status" value="1"/>
</dbReference>
<dbReference type="GO" id="GO:0005125">
    <property type="term" value="F:cytokine activity"/>
    <property type="evidence" value="ECO:0007669"/>
    <property type="project" value="UniProtKB-KW"/>
</dbReference>
<dbReference type="Pfam" id="PF00143">
    <property type="entry name" value="Interferon"/>
    <property type="match status" value="1"/>
</dbReference>
<gene>
    <name evidence="11" type="primary">ifnphi1</name>
</gene>
<dbReference type="InterPro" id="IPR009079">
    <property type="entry name" value="4_helix_cytokine-like_core"/>
</dbReference>
<dbReference type="PANTHER" id="PTHR11691">
    <property type="entry name" value="TYPE I INTERFERON"/>
    <property type="match status" value="1"/>
</dbReference>
<dbReference type="GO" id="GO:0005615">
    <property type="term" value="C:extracellular space"/>
    <property type="evidence" value="ECO:0007669"/>
    <property type="project" value="UniProtKB-KW"/>
</dbReference>
<feature type="chain" id="PRO_5028139651" evidence="9">
    <location>
        <begin position="21"/>
        <end position="181"/>
    </location>
</feature>
<comment type="similarity">
    <text evidence="2 8">Belongs to the alpha/beta interferon family.</text>
</comment>
<dbReference type="GeneID" id="114440118"/>
<dbReference type="GO" id="GO:0051607">
    <property type="term" value="P:defense response to virus"/>
    <property type="evidence" value="ECO:0007669"/>
    <property type="project" value="UniProtKB-KW"/>
</dbReference>
<accession>A0A6P7IXF6</accession>
<keyword evidence="4" id="KW-0964">Secreted</keyword>
<organism evidence="10 11">
    <name type="scientific">Parambassis ranga</name>
    <name type="common">Indian glassy fish</name>
    <dbReference type="NCBI Taxonomy" id="210632"/>
    <lineage>
        <taxon>Eukaryota</taxon>
        <taxon>Metazoa</taxon>
        <taxon>Chordata</taxon>
        <taxon>Craniata</taxon>
        <taxon>Vertebrata</taxon>
        <taxon>Euteleostomi</taxon>
        <taxon>Actinopterygii</taxon>
        <taxon>Neopterygii</taxon>
        <taxon>Teleostei</taxon>
        <taxon>Neoteleostei</taxon>
        <taxon>Acanthomorphata</taxon>
        <taxon>Ovalentaria</taxon>
        <taxon>Ambassidae</taxon>
        <taxon>Parambassis</taxon>
    </lineage>
</organism>
<keyword evidence="3 8" id="KW-0202">Cytokine</keyword>
<dbReference type="AlphaFoldDB" id="A0A6P7IXF6"/>
<evidence type="ECO:0000256" key="2">
    <source>
        <dbReference type="ARBA" id="ARBA00011033"/>
    </source>
</evidence>
<evidence type="ECO:0000256" key="4">
    <source>
        <dbReference type="ARBA" id="ARBA00022525"/>
    </source>
</evidence>
<feature type="signal peptide" evidence="9">
    <location>
        <begin position="1"/>
        <end position="20"/>
    </location>
</feature>
<protein>
    <submittedName>
        <fullName evidence="11">Interferon phi 1</fullName>
    </submittedName>
</protein>
<evidence type="ECO:0000256" key="1">
    <source>
        <dbReference type="ARBA" id="ARBA00004613"/>
    </source>
</evidence>
<comment type="subcellular location">
    <subcellularLocation>
        <location evidence="1">Secreted</location>
    </subcellularLocation>
</comment>
<sequence length="181" mass="21194">MPSCTSLLFILCSVLNSALCCDWLRNYGHLNNNSQTLIKHMGGPLTEEESPVPFPYRLYELTEKAEMQSQLVFIRYSLEMISGLYRHDNLSIATWDTIKTEHFLMSIDRQIEELNHCVSTKMQPDSRLRRYYRRLAMTLHHTGGSAASWELIRKETEHHLIQLEMLVASIRRRSITTTRQH</sequence>
<keyword evidence="10" id="KW-1185">Reference proteome</keyword>
<evidence type="ECO:0000256" key="9">
    <source>
        <dbReference type="SAM" id="SignalP"/>
    </source>
</evidence>
<keyword evidence="7" id="KW-1015">Disulfide bond</keyword>
<evidence type="ECO:0000313" key="11">
    <source>
        <dbReference type="RefSeq" id="XP_028268214.1"/>
    </source>
</evidence>
<evidence type="ECO:0000256" key="5">
    <source>
        <dbReference type="ARBA" id="ARBA00022729"/>
    </source>
</evidence>
<dbReference type="OrthoDB" id="8933852at2759"/>
<reference evidence="11" key="1">
    <citation type="submission" date="2025-08" db="UniProtKB">
        <authorList>
            <consortium name="RefSeq"/>
        </authorList>
    </citation>
    <scope>IDENTIFICATION</scope>
</reference>
<dbReference type="Proteomes" id="UP000515145">
    <property type="component" value="Chromosome 8"/>
</dbReference>
<evidence type="ECO:0000313" key="10">
    <source>
        <dbReference type="Proteomes" id="UP000515145"/>
    </source>
</evidence>
<keyword evidence="5 9" id="KW-0732">Signal</keyword>
<dbReference type="InParanoid" id="A0A6P7IXF6"/>
<dbReference type="Gene3D" id="1.20.1250.10">
    <property type="match status" value="1"/>
</dbReference>
<dbReference type="SMART" id="SM00076">
    <property type="entry name" value="IFabd"/>
    <property type="match status" value="1"/>
</dbReference>
<dbReference type="RefSeq" id="XP_028268214.1">
    <property type="nucleotide sequence ID" value="XM_028412413.1"/>
</dbReference>
<dbReference type="PANTHER" id="PTHR11691:SF73">
    <property type="entry name" value="INTERFERON BETA"/>
    <property type="match status" value="1"/>
</dbReference>
<name>A0A6P7IXF6_9TELE</name>
<dbReference type="GO" id="GO:0043330">
    <property type="term" value="P:response to exogenous dsRNA"/>
    <property type="evidence" value="ECO:0007669"/>
    <property type="project" value="TreeGrafter"/>
</dbReference>
<proteinExistence type="inferred from homology"/>
<evidence type="ECO:0000256" key="7">
    <source>
        <dbReference type="ARBA" id="ARBA00023157"/>
    </source>
</evidence>
<evidence type="ECO:0000256" key="6">
    <source>
        <dbReference type="ARBA" id="ARBA00023118"/>
    </source>
</evidence>
<dbReference type="InterPro" id="IPR000471">
    <property type="entry name" value="Interferon_alpha/beta/delta"/>
</dbReference>
<keyword evidence="6 8" id="KW-0051">Antiviral defense</keyword>